<keyword evidence="3" id="KW-0143">Chaperone</keyword>
<reference evidence="4 5" key="1">
    <citation type="submission" date="2020-08" db="EMBL/GenBank/DDBJ databases">
        <title>Genomic Encyclopedia of Type Strains, Phase IV (KMG-IV): sequencing the most valuable type-strain genomes for metagenomic binning, comparative biology and taxonomic classification.</title>
        <authorList>
            <person name="Goeker M."/>
        </authorList>
    </citation>
    <scope>NUCLEOTIDE SEQUENCE [LARGE SCALE GENOMIC DNA]</scope>
    <source>
        <strain evidence="4 5">DSM 11590</strain>
    </source>
</reference>
<name>A0A7W9ZF64_NOVIT</name>
<sequence length="97" mass="11112">MADQTHAPLDLSTLPERRKRLLYRSTHRGMKEADVLLGGFVTAHIGTLSDDQLDRLETLLEELDVDIMDWVIGKRPVPPQFDTDVYQMILAFKPYAD</sequence>
<evidence type="ECO:0000313" key="4">
    <source>
        <dbReference type="EMBL" id="MBB6209998.1"/>
    </source>
</evidence>
<evidence type="ECO:0000256" key="3">
    <source>
        <dbReference type="ARBA" id="ARBA00023186"/>
    </source>
</evidence>
<protein>
    <recommendedName>
        <fullName evidence="2">FAD assembly factor SdhE</fullName>
    </recommendedName>
</protein>
<proteinExistence type="inferred from homology"/>
<evidence type="ECO:0000256" key="1">
    <source>
        <dbReference type="ARBA" id="ARBA00008571"/>
    </source>
</evidence>
<dbReference type="SUPFAM" id="SSF109910">
    <property type="entry name" value="YgfY-like"/>
    <property type="match status" value="1"/>
</dbReference>
<gene>
    <name evidence="4" type="ORF">FHS48_001408</name>
</gene>
<accession>A0A7W9ZF64</accession>
<evidence type="ECO:0000256" key="2">
    <source>
        <dbReference type="ARBA" id="ARBA00019418"/>
    </source>
</evidence>
<dbReference type="FunFam" id="1.10.150.250:FF:000002">
    <property type="entry name" value="Succinate dehydrogenase assembly factor 2, mitochondrial"/>
    <property type="match status" value="1"/>
</dbReference>
<evidence type="ECO:0000313" key="5">
    <source>
        <dbReference type="Proteomes" id="UP000544872"/>
    </source>
</evidence>
<comment type="similarity">
    <text evidence="1">Belongs to the SdhE FAD assembly factor family.</text>
</comment>
<dbReference type="InterPro" id="IPR036714">
    <property type="entry name" value="SDH_sf"/>
</dbReference>
<comment type="caution">
    <text evidence="4">The sequence shown here is derived from an EMBL/GenBank/DDBJ whole genome shotgun (WGS) entry which is preliminary data.</text>
</comment>
<dbReference type="PANTHER" id="PTHR12469:SF2">
    <property type="entry name" value="SUCCINATE DEHYDROGENASE ASSEMBLY FACTOR 2, MITOCHONDRIAL"/>
    <property type="match status" value="1"/>
</dbReference>
<dbReference type="GO" id="GO:0006099">
    <property type="term" value="P:tricarboxylic acid cycle"/>
    <property type="evidence" value="ECO:0007669"/>
    <property type="project" value="TreeGrafter"/>
</dbReference>
<dbReference type="Proteomes" id="UP000544872">
    <property type="component" value="Unassembled WGS sequence"/>
</dbReference>
<dbReference type="Gene3D" id="1.10.150.250">
    <property type="entry name" value="Flavinator of succinate dehydrogenase"/>
    <property type="match status" value="1"/>
</dbReference>
<organism evidence="4 5">
    <name type="scientific">Novispirillum itersonii</name>
    <name type="common">Aquaspirillum itersonii</name>
    <dbReference type="NCBI Taxonomy" id="189"/>
    <lineage>
        <taxon>Bacteria</taxon>
        <taxon>Pseudomonadati</taxon>
        <taxon>Pseudomonadota</taxon>
        <taxon>Alphaproteobacteria</taxon>
        <taxon>Rhodospirillales</taxon>
        <taxon>Novispirillaceae</taxon>
        <taxon>Novispirillum</taxon>
    </lineage>
</organism>
<dbReference type="EMBL" id="JACIIX010000004">
    <property type="protein sequence ID" value="MBB6209998.1"/>
    <property type="molecule type" value="Genomic_DNA"/>
</dbReference>
<dbReference type="RefSeq" id="WP_184262764.1">
    <property type="nucleotide sequence ID" value="NZ_JACIIX010000004.1"/>
</dbReference>
<dbReference type="AlphaFoldDB" id="A0A7W9ZF64"/>
<dbReference type="PANTHER" id="PTHR12469">
    <property type="entry name" value="PROTEIN EMI5 HOMOLOG, MITOCHONDRIAL"/>
    <property type="match status" value="1"/>
</dbReference>
<keyword evidence="5" id="KW-1185">Reference proteome</keyword>
<dbReference type="Pfam" id="PF03937">
    <property type="entry name" value="Sdh5"/>
    <property type="match status" value="1"/>
</dbReference>
<dbReference type="InterPro" id="IPR005631">
    <property type="entry name" value="SDH"/>
</dbReference>